<dbReference type="GO" id="GO:0006355">
    <property type="term" value="P:regulation of DNA-templated transcription"/>
    <property type="evidence" value="ECO:0007669"/>
    <property type="project" value="InterPro"/>
</dbReference>
<dbReference type="PROSITE" id="PS51054">
    <property type="entry name" value="ORANGE"/>
    <property type="match status" value="1"/>
</dbReference>
<feature type="compositionally biased region" description="Gly residues" evidence="1">
    <location>
        <begin position="40"/>
        <end position="55"/>
    </location>
</feature>
<proteinExistence type="predicted"/>
<evidence type="ECO:0000313" key="4">
    <source>
        <dbReference type="Proteomes" id="UP000708208"/>
    </source>
</evidence>
<organism evidence="3 4">
    <name type="scientific">Allacma fusca</name>
    <dbReference type="NCBI Taxonomy" id="39272"/>
    <lineage>
        <taxon>Eukaryota</taxon>
        <taxon>Metazoa</taxon>
        <taxon>Ecdysozoa</taxon>
        <taxon>Arthropoda</taxon>
        <taxon>Hexapoda</taxon>
        <taxon>Collembola</taxon>
        <taxon>Symphypleona</taxon>
        <taxon>Sminthuridae</taxon>
        <taxon>Allacma</taxon>
    </lineage>
</organism>
<evidence type="ECO:0000313" key="3">
    <source>
        <dbReference type="EMBL" id="CAG7729388.1"/>
    </source>
</evidence>
<dbReference type="Proteomes" id="UP000708208">
    <property type="component" value="Unassembled WGS sequence"/>
</dbReference>
<evidence type="ECO:0000256" key="1">
    <source>
        <dbReference type="SAM" id="MobiDB-lite"/>
    </source>
</evidence>
<feature type="compositionally biased region" description="Low complexity" evidence="1">
    <location>
        <begin position="18"/>
        <end position="39"/>
    </location>
</feature>
<feature type="domain" description="Orange" evidence="2">
    <location>
        <begin position="61"/>
        <end position="96"/>
    </location>
</feature>
<feature type="non-terminal residue" evidence="3">
    <location>
        <position position="1"/>
    </location>
</feature>
<feature type="region of interest" description="Disordered" evidence="1">
    <location>
        <begin position="222"/>
        <end position="242"/>
    </location>
</feature>
<dbReference type="GO" id="GO:0003677">
    <property type="term" value="F:DNA binding"/>
    <property type="evidence" value="ECO:0007669"/>
    <property type="project" value="InterPro"/>
</dbReference>
<dbReference type="AlphaFoldDB" id="A0A8J2K4A0"/>
<feature type="compositionally biased region" description="Polar residues" evidence="1">
    <location>
        <begin position="150"/>
        <end position="162"/>
    </location>
</feature>
<accession>A0A8J2K4A0</accession>
<gene>
    <name evidence="3" type="ORF">AFUS01_LOCUS18104</name>
</gene>
<feature type="region of interest" description="Disordered" evidence="1">
    <location>
        <begin position="13"/>
        <end position="55"/>
    </location>
</feature>
<dbReference type="EMBL" id="CAJVCH010177608">
    <property type="protein sequence ID" value="CAG7729388.1"/>
    <property type="molecule type" value="Genomic_DNA"/>
</dbReference>
<dbReference type="InterPro" id="IPR003650">
    <property type="entry name" value="Orange_dom"/>
</dbReference>
<evidence type="ECO:0000259" key="2">
    <source>
        <dbReference type="PROSITE" id="PS51054"/>
    </source>
</evidence>
<comment type="caution">
    <text evidence="3">The sequence shown here is derived from an EMBL/GenBank/DDBJ whole genome shotgun (WGS) entry which is preliminary data.</text>
</comment>
<feature type="region of interest" description="Disordered" evidence="1">
    <location>
        <begin position="115"/>
        <end position="185"/>
    </location>
</feature>
<name>A0A8J2K4A0_9HEXA</name>
<protein>
    <recommendedName>
        <fullName evidence="2">Orange domain-containing protein</fullName>
    </recommendedName>
</protein>
<reference evidence="3" key="1">
    <citation type="submission" date="2021-06" db="EMBL/GenBank/DDBJ databases">
        <authorList>
            <person name="Hodson N. C."/>
            <person name="Mongue J. A."/>
            <person name="Jaron S. K."/>
        </authorList>
    </citation>
    <scope>NUCLEOTIDE SEQUENCE</scope>
</reference>
<keyword evidence="4" id="KW-1185">Reference proteome</keyword>
<dbReference type="SMART" id="SM00511">
    <property type="entry name" value="ORANGE"/>
    <property type="match status" value="1"/>
</dbReference>
<sequence length="242" mass="25253">MFALVDNCEYNQIPIPRSNSSSHPKSSTTGSSPSSSSSGTSGGTHGGSSSAVGGGNSEEYFRLGYQESLSETMHFLVEREGMYAGDDLCVRLVKHLNKHCETLLRDQFGNKRKLTLGFTNRPGQNFKKGDGSLSSGYQPNGSSGSGSEGNLTNDGDTSTTYGPKTFPLPPLSSANHTGLGAGTSVGGAGEPLLPFDYEGDQNSCSSAQLSIEISDAFSTEGKIPMIKPPIPTIIGSHSSSNN</sequence>
<dbReference type="OrthoDB" id="6371181at2759"/>
<dbReference type="Pfam" id="PF07527">
    <property type="entry name" value="Hairy_orange"/>
    <property type="match status" value="1"/>
</dbReference>